<evidence type="ECO:0000256" key="5">
    <source>
        <dbReference type="ARBA" id="ARBA00013200"/>
    </source>
</evidence>
<dbReference type="PANTHER" id="PTHR34148:SF1">
    <property type="entry name" value="ADENOSYLCOBINAMIDE-GDP RIBAZOLETRANSFERASE"/>
    <property type="match status" value="1"/>
</dbReference>
<comment type="catalytic activity">
    <reaction evidence="17 19">
        <text>alpha-ribazole + adenosylcob(III)inamide-GDP = adenosylcob(III)alamin + GMP + H(+)</text>
        <dbReference type="Rhea" id="RHEA:16049"/>
        <dbReference type="ChEBI" id="CHEBI:10329"/>
        <dbReference type="ChEBI" id="CHEBI:15378"/>
        <dbReference type="ChEBI" id="CHEBI:18408"/>
        <dbReference type="ChEBI" id="CHEBI:58115"/>
        <dbReference type="ChEBI" id="CHEBI:60487"/>
        <dbReference type="EC" id="2.7.8.26"/>
    </reaction>
</comment>
<feature type="transmembrane region" description="Helical" evidence="19">
    <location>
        <begin position="109"/>
        <end position="128"/>
    </location>
</feature>
<evidence type="ECO:0000313" key="20">
    <source>
        <dbReference type="EMBL" id="MFC4528618.1"/>
    </source>
</evidence>
<comment type="pathway">
    <text evidence="3 19">Cofactor biosynthesis; adenosylcobalamin biosynthesis; adenosylcobalamin from cob(II)yrinate a,c-diamide: step 7/7.</text>
</comment>
<evidence type="ECO:0000256" key="19">
    <source>
        <dbReference type="HAMAP-Rule" id="MF_00719"/>
    </source>
</evidence>
<comment type="subcellular location">
    <subcellularLocation>
        <location evidence="2 19">Cell membrane</location>
        <topology evidence="2 19">Multi-pass membrane protein</topology>
    </subcellularLocation>
</comment>
<reference evidence="21" key="1">
    <citation type="journal article" date="2019" name="Int. J. Syst. Evol. Microbiol.">
        <title>The Global Catalogue of Microorganisms (GCM) 10K type strain sequencing project: providing services to taxonomists for standard genome sequencing and annotation.</title>
        <authorList>
            <consortium name="The Broad Institute Genomics Platform"/>
            <consortium name="The Broad Institute Genome Sequencing Center for Infectious Disease"/>
            <person name="Wu L."/>
            <person name="Ma J."/>
        </authorList>
    </citation>
    <scope>NUCLEOTIDE SEQUENCE [LARGE SCALE GENOMIC DNA]</scope>
    <source>
        <strain evidence="21">CCM 4481</strain>
    </source>
</reference>
<dbReference type="NCBIfam" id="NF001278">
    <property type="entry name" value="PRK00235.1-5"/>
    <property type="match status" value="1"/>
</dbReference>
<feature type="transmembrane region" description="Helical" evidence="19">
    <location>
        <begin position="31"/>
        <end position="51"/>
    </location>
</feature>
<keyword evidence="12 19" id="KW-1133">Transmembrane helix</keyword>
<dbReference type="RefSeq" id="WP_266148618.1">
    <property type="nucleotide sequence ID" value="NZ_CP064028.1"/>
</dbReference>
<keyword evidence="10 19" id="KW-0812">Transmembrane</keyword>
<accession>A0ABV9C6B1</accession>
<dbReference type="InterPro" id="IPR003805">
    <property type="entry name" value="CobS"/>
</dbReference>
<dbReference type="EMBL" id="JBHSGA010000020">
    <property type="protein sequence ID" value="MFC4528618.1"/>
    <property type="molecule type" value="Genomic_DNA"/>
</dbReference>
<feature type="transmembrane region" description="Helical" evidence="19">
    <location>
        <begin position="58"/>
        <end position="77"/>
    </location>
</feature>
<evidence type="ECO:0000256" key="9">
    <source>
        <dbReference type="ARBA" id="ARBA00022679"/>
    </source>
</evidence>
<evidence type="ECO:0000256" key="4">
    <source>
        <dbReference type="ARBA" id="ARBA00010561"/>
    </source>
</evidence>
<evidence type="ECO:0000256" key="11">
    <source>
        <dbReference type="ARBA" id="ARBA00022842"/>
    </source>
</evidence>
<sequence length="238" mass="24336">MMRGLLIAIGFLTRLPVPARAFDGASSSSSLAWYPAVGLLIGGLLWVLAWALASAPPLLVAAVLLAVWVGLTGAMHLDGLADSADAWVGGLGDRERTLAIMQDPRCGPMGVVALVLVLLLKFAALASLPPHSAALWLAPLLGRAVLTAAFTSTPYVRSGGLGSGLLGASRGASVAALLVTGLLCFCADWHGLRALVVVLAVFACWRLACMRRLGGMTGDTCGALTELTEAAVLLALAA</sequence>
<dbReference type="NCBIfam" id="TIGR00317">
    <property type="entry name" value="cobS"/>
    <property type="match status" value="1"/>
</dbReference>
<keyword evidence="9 19" id="KW-0808">Transferase</keyword>
<keyword evidence="11 19" id="KW-0460">Magnesium</keyword>
<name>A0ABV9C6B1_9GAMM</name>
<comment type="function">
    <text evidence="14 19">Joins adenosylcobinamide-GDP and alpha-ribazole to generate adenosylcobalamin (Ado-cobalamin). Also synthesizes adenosylcobalamin 5'-phosphate from adenosylcobinamide-GDP and alpha-ribazole 5'-phosphate.</text>
</comment>
<protein>
    <recommendedName>
        <fullName evidence="6 19">Adenosylcobinamide-GDP ribazoletransferase</fullName>
        <ecNumber evidence="5 19">2.7.8.26</ecNumber>
    </recommendedName>
    <alternativeName>
        <fullName evidence="16 19">Cobalamin synthase</fullName>
    </alternativeName>
    <alternativeName>
        <fullName evidence="15 19">Cobalamin-5'-phosphate synthase</fullName>
    </alternativeName>
</protein>
<organism evidence="20 21">
    <name type="scientific">Dyella halodurans</name>
    <dbReference type="NCBI Taxonomy" id="1920171"/>
    <lineage>
        <taxon>Bacteria</taxon>
        <taxon>Pseudomonadati</taxon>
        <taxon>Pseudomonadota</taxon>
        <taxon>Gammaproteobacteria</taxon>
        <taxon>Lysobacterales</taxon>
        <taxon>Rhodanobacteraceae</taxon>
        <taxon>Dyella</taxon>
    </lineage>
</organism>
<feature type="transmembrane region" description="Helical" evidence="19">
    <location>
        <begin position="135"/>
        <end position="156"/>
    </location>
</feature>
<keyword evidence="13 19" id="KW-0472">Membrane</keyword>
<evidence type="ECO:0000256" key="14">
    <source>
        <dbReference type="ARBA" id="ARBA00025228"/>
    </source>
</evidence>
<evidence type="ECO:0000256" key="2">
    <source>
        <dbReference type="ARBA" id="ARBA00004651"/>
    </source>
</evidence>
<comment type="cofactor">
    <cofactor evidence="1 19">
        <name>Mg(2+)</name>
        <dbReference type="ChEBI" id="CHEBI:18420"/>
    </cofactor>
</comment>
<keyword evidence="21" id="KW-1185">Reference proteome</keyword>
<evidence type="ECO:0000256" key="8">
    <source>
        <dbReference type="ARBA" id="ARBA00022573"/>
    </source>
</evidence>
<evidence type="ECO:0000256" key="3">
    <source>
        <dbReference type="ARBA" id="ARBA00004663"/>
    </source>
</evidence>
<dbReference type="Proteomes" id="UP001595961">
    <property type="component" value="Unassembled WGS sequence"/>
</dbReference>
<evidence type="ECO:0000256" key="18">
    <source>
        <dbReference type="ARBA" id="ARBA00049504"/>
    </source>
</evidence>
<evidence type="ECO:0000256" key="7">
    <source>
        <dbReference type="ARBA" id="ARBA00022475"/>
    </source>
</evidence>
<dbReference type="GO" id="GO:0051073">
    <property type="term" value="F:adenosylcobinamide-GDP ribazoletransferase activity"/>
    <property type="evidence" value="ECO:0007669"/>
    <property type="project" value="UniProtKB-EC"/>
</dbReference>
<evidence type="ECO:0000256" key="10">
    <source>
        <dbReference type="ARBA" id="ARBA00022692"/>
    </source>
</evidence>
<dbReference type="Pfam" id="PF02654">
    <property type="entry name" value="CobS"/>
    <property type="match status" value="1"/>
</dbReference>
<keyword evidence="8 19" id="KW-0169">Cobalamin biosynthesis</keyword>
<gene>
    <name evidence="19" type="primary">cobS</name>
    <name evidence="20" type="ORF">ACFO5W_18385</name>
</gene>
<proteinExistence type="inferred from homology"/>
<comment type="catalytic activity">
    <reaction evidence="18 19">
        <text>alpha-ribazole 5'-phosphate + adenosylcob(III)inamide-GDP = adenosylcob(III)alamin 5'-phosphate + GMP + H(+)</text>
        <dbReference type="Rhea" id="RHEA:23560"/>
        <dbReference type="ChEBI" id="CHEBI:15378"/>
        <dbReference type="ChEBI" id="CHEBI:57918"/>
        <dbReference type="ChEBI" id="CHEBI:58115"/>
        <dbReference type="ChEBI" id="CHEBI:60487"/>
        <dbReference type="ChEBI" id="CHEBI:60493"/>
        <dbReference type="EC" id="2.7.8.26"/>
    </reaction>
</comment>
<evidence type="ECO:0000313" key="21">
    <source>
        <dbReference type="Proteomes" id="UP001595961"/>
    </source>
</evidence>
<evidence type="ECO:0000256" key="16">
    <source>
        <dbReference type="ARBA" id="ARBA00032853"/>
    </source>
</evidence>
<evidence type="ECO:0000256" key="17">
    <source>
        <dbReference type="ARBA" id="ARBA00048623"/>
    </source>
</evidence>
<evidence type="ECO:0000256" key="13">
    <source>
        <dbReference type="ARBA" id="ARBA00023136"/>
    </source>
</evidence>
<dbReference type="HAMAP" id="MF_00719">
    <property type="entry name" value="CobS"/>
    <property type="match status" value="1"/>
</dbReference>
<keyword evidence="7 19" id="KW-1003">Cell membrane</keyword>
<comment type="caution">
    <text evidence="20">The sequence shown here is derived from an EMBL/GenBank/DDBJ whole genome shotgun (WGS) entry which is preliminary data.</text>
</comment>
<evidence type="ECO:0000256" key="15">
    <source>
        <dbReference type="ARBA" id="ARBA00032605"/>
    </source>
</evidence>
<dbReference type="PANTHER" id="PTHR34148">
    <property type="entry name" value="ADENOSYLCOBINAMIDE-GDP RIBAZOLETRANSFERASE"/>
    <property type="match status" value="1"/>
</dbReference>
<feature type="transmembrane region" description="Helical" evidence="19">
    <location>
        <begin position="176"/>
        <end position="205"/>
    </location>
</feature>
<evidence type="ECO:0000256" key="12">
    <source>
        <dbReference type="ARBA" id="ARBA00022989"/>
    </source>
</evidence>
<comment type="similarity">
    <text evidence="4 19">Belongs to the CobS family.</text>
</comment>
<evidence type="ECO:0000256" key="6">
    <source>
        <dbReference type="ARBA" id="ARBA00015850"/>
    </source>
</evidence>
<dbReference type="EC" id="2.7.8.26" evidence="5 19"/>
<evidence type="ECO:0000256" key="1">
    <source>
        <dbReference type="ARBA" id="ARBA00001946"/>
    </source>
</evidence>